<dbReference type="EMBL" id="SEYY01020297">
    <property type="protein sequence ID" value="KAB7497421.1"/>
    <property type="molecule type" value="Genomic_DNA"/>
</dbReference>
<name>A0A5N5ST81_9CRUS</name>
<keyword evidence="1" id="KW-0732">Signal</keyword>
<gene>
    <name evidence="2" type="ORF">Anas_09334</name>
</gene>
<comment type="caution">
    <text evidence="2">The sequence shown here is derived from an EMBL/GenBank/DDBJ whole genome shotgun (WGS) entry which is preliminary data.</text>
</comment>
<keyword evidence="3" id="KW-1185">Reference proteome</keyword>
<evidence type="ECO:0000313" key="2">
    <source>
        <dbReference type="EMBL" id="KAB7497421.1"/>
    </source>
</evidence>
<organism evidence="2 3">
    <name type="scientific">Armadillidium nasatum</name>
    <dbReference type="NCBI Taxonomy" id="96803"/>
    <lineage>
        <taxon>Eukaryota</taxon>
        <taxon>Metazoa</taxon>
        <taxon>Ecdysozoa</taxon>
        <taxon>Arthropoda</taxon>
        <taxon>Crustacea</taxon>
        <taxon>Multicrustacea</taxon>
        <taxon>Malacostraca</taxon>
        <taxon>Eumalacostraca</taxon>
        <taxon>Peracarida</taxon>
        <taxon>Isopoda</taxon>
        <taxon>Oniscidea</taxon>
        <taxon>Crinocheta</taxon>
        <taxon>Armadillidiidae</taxon>
        <taxon>Armadillidium</taxon>
    </lineage>
</organism>
<feature type="signal peptide" evidence="1">
    <location>
        <begin position="1"/>
        <end position="23"/>
    </location>
</feature>
<accession>A0A5N5ST81</accession>
<proteinExistence type="predicted"/>
<protein>
    <submittedName>
        <fullName evidence="2">Uncharacterized protein</fullName>
    </submittedName>
</protein>
<evidence type="ECO:0000313" key="3">
    <source>
        <dbReference type="Proteomes" id="UP000326759"/>
    </source>
</evidence>
<reference evidence="2 3" key="1">
    <citation type="journal article" date="2019" name="PLoS Biol.">
        <title>Sex chromosomes control vertical transmission of feminizing Wolbachia symbionts in an isopod.</title>
        <authorList>
            <person name="Becking T."/>
            <person name="Chebbi M.A."/>
            <person name="Giraud I."/>
            <person name="Moumen B."/>
            <person name="Laverre T."/>
            <person name="Caubet Y."/>
            <person name="Peccoud J."/>
            <person name="Gilbert C."/>
            <person name="Cordaux R."/>
        </authorList>
    </citation>
    <scope>NUCLEOTIDE SEQUENCE [LARGE SCALE GENOMIC DNA]</scope>
    <source>
        <strain evidence="2">ANa2</strain>
        <tissue evidence="2">Whole body excluding digestive tract and cuticle</tissue>
    </source>
</reference>
<dbReference type="AlphaFoldDB" id="A0A5N5ST81"/>
<feature type="chain" id="PRO_5024272273" evidence="1">
    <location>
        <begin position="24"/>
        <end position="122"/>
    </location>
</feature>
<evidence type="ECO:0000256" key="1">
    <source>
        <dbReference type="SAM" id="SignalP"/>
    </source>
</evidence>
<dbReference type="Proteomes" id="UP000326759">
    <property type="component" value="Unassembled WGS sequence"/>
</dbReference>
<sequence length="122" mass="13449">MNILTSSLLGIVSLFTVLKCVEGNSDCILISGSSHPVTSKDFRVTSVHEKYIMCGAYFCTDFPTVLPLELQIHEINSTKDNLAVYLEKKSITSVNSCGHCESSDLQENAPDDKRHMQVLPSL</sequence>